<dbReference type="EMBL" id="CP104006">
    <property type="protein sequence ID" value="UWM47313.1"/>
    <property type="molecule type" value="Genomic_DNA"/>
</dbReference>
<comment type="similarity">
    <text evidence="1">Belongs to the short-chain dehydrogenases/reductases (SDR) family.</text>
</comment>
<dbReference type="PANTHER" id="PTHR24321:SF13">
    <property type="entry name" value="2,3-DIHYDRO-2,3-DIHYDROXYBENZOATE DEHYDROGENASE"/>
    <property type="match status" value="1"/>
</dbReference>
<organism evidence="4 5">
    <name type="scientific">Yersinia alsatica</name>
    <dbReference type="NCBI Taxonomy" id="2890317"/>
    <lineage>
        <taxon>Bacteria</taxon>
        <taxon>Pseudomonadati</taxon>
        <taxon>Pseudomonadota</taxon>
        <taxon>Gammaproteobacteria</taxon>
        <taxon>Enterobacterales</taxon>
        <taxon>Yersiniaceae</taxon>
        <taxon>Yersinia</taxon>
    </lineage>
</organism>
<dbReference type="SUPFAM" id="SSF51735">
    <property type="entry name" value="NAD(P)-binding Rossmann-fold domains"/>
    <property type="match status" value="1"/>
</dbReference>
<reference evidence="4" key="1">
    <citation type="submission" date="2022-08" db="EMBL/GenBank/DDBJ databases">
        <authorList>
            <person name="Bogun A."/>
            <person name="Kislichkina A."/>
            <person name="Solomentsev V."/>
            <person name="Skryabin Y."/>
            <person name="Sizova A."/>
            <person name="Platonov M."/>
            <person name="Dentovskaya S."/>
        </authorList>
    </citation>
    <scope>NUCLEOTIDE SEQUENCE</scope>
    <source>
        <strain evidence="4">SCPM-O-B-7604</strain>
    </source>
</reference>
<dbReference type="NCBIfam" id="NF006074">
    <property type="entry name" value="PRK08220.1"/>
    <property type="match status" value="1"/>
</dbReference>
<dbReference type="InterPro" id="IPR020904">
    <property type="entry name" value="Sc_DH/Rdtase_CS"/>
</dbReference>
<dbReference type="Pfam" id="PF13561">
    <property type="entry name" value="adh_short_C2"/>
    <property type="match status" value="1"/>
</dbReference>
<dbReference type="GO" id="GO:0008667">
    <property type="term" value="F:2,3-dihydro-2,3-dihydroxybenzoate dehydrogenase activity"/>
    <property type="evidence" value="ECO:0007669"/>
    <property type="project" value="UniProtKB-EC"/>
</dbReference>
<evidence type="ECO:0000256" key="1">
    <source>
        <dbReference type="ARBA" id="ARBA00006484"/>
    </source>
</evidence>
<evidence type="ECO:0000313" key="4">
    <source>
        <dbReference type="EMBL" id="UWM47313.1"/>
    </source>
</evidence>
<name>A0ABY5UY78_9GAMM</name>
<dbReference type="InterPro" id="IPR036291">
    <property type="entry name" value="NAD(P)-bd_dom_sf"/>
</dbReference>
<dbReference type="InterPro" id="IPR002347">
    <property type="entry name" value="SDR_fam"/>
</dbReference>
<dbReference type="PROSITE" id="PS00061">
    <property type="entry name" value="ADH_SHORT"/>
    <property type="match status" value="1"/>
</dbReference>
<dbReference type="NCBIfam" id="TIGR04316">
    <property type="entry name" value="dhbA_paeA"/>
    <property type="match status" value="1"/>
</dbReference>
<dbReference type="PANTHER" id="PTHR24321">
    <property type="entry name" value="DEHYDROGENASES, SHORT CHAIN"/>
    <property type="match status" value="1"/>
</dbReference>
<sequence length="263" mass="28210">MPAATLVAQLDFTGKRVWVTGAGQGIGYQIACQFFALGADVVGLDKSFHADPTSAAQGYPFTTALLDISHPQQVELVCQHLLSEVPRLDILVNGAGILRMADTEELSLEDWQQCFNVNVSGAFYLLRQLIPQFKQQRYGAVVTLGSNAAHVPRIKMSAYCASKAALTSLSHCVGLELAAYGVRCNLVSPGSTDTLMQRGMWHSEDAQQQTIAGFPLQYKLGIPLGKIATPQEITNTVVFLASDLASHITMQDIVVDGGATLSA</sequence>
<dbReference type="Gene3D" id="3.40.50.720">
    <property type="entry name" value="NAD(P)-binding Rossmann-like Domain"/>
    <property type="match status" value="1"/>
</dbReference>
<dbReference type="InterPro" id="IPR003560">
    <property type="entry name" value="DHB_DH"/>
</dbReference>
<proteinExistence type="inferred from homology"/>
<evidence type="ECO:0000256" key="2">
    <source>
        <dbReference type="ARBA" id="ARBA00023002"/>
    </source>
</evidence>
<protein>
    <recommendedName>
        <fullName evidence="3">2,3-dihydro-2,3-dihydroxybenzoate dehydrogenase</fullName>
        <ecNumber evidence="3">1.3.1.28</ecNumber>
    </recommendedName>
</protein>
<dbReference type="PRINTS" id="PR01397">
    <property type="entry name" value="DHBDHDRGNASE"/>
</dbReference>
<accession>A0ABY5UY78</accession>
<evidence type="ECO:0000256" key="3">
    <source>
        <dbReference type="NCBIfam" id="TIGR04316"/>
    </source>
</evidence>
<dbReference type="Proteomes" id="UP001057860">
    <property type="component" value="Chromosome"/>
</dbReference>
<evidence type="ECO:0000313" key="5">
    <source>
        <dbReference type="Proteomes" id="UP001057860"/>
    </source>
</evidence>
<dbReference type="EC" id="1.3.1.28" evidence="3"/>
<gene>
    <name evidence="4" type="primary">dhbA</name>
    <name evidence="4" type="ORF">N0H69_06405</name>
</gene>
<keyword evidence="2 4" id="KW-0560">Oxidoreductase</keyword>
<keyword evidence="5" id="KW-1185">Reference proteome</keyword>
<dbReference type="PRINTS" id="PR00080">
    <property type="entry name" value="SDRFAMILY"/>
</dbReference>